<dbReference type="Proteomes" id="UP001304534">
    <property type="component" value="Chromosome"/>
</dbReference>
<gene>
    <name evidence="1" type="ORF">NYR99_07460</name>
</gene>
<name>A0ABZ0DHA6_9XANT</name>
<evidence type="ECO:0000313" key="2">
    <source>
        <dbReference type="Proteomes" id="UP001304534"/>
    </source>
</evidence>
<proteinExistence type="predicted"/>
<dbReference type="RefSeq" id="WP_316691584.1">
    <property type="nucleotide sequence ID" value="NZ_CP103837.1"/>
</dbReference>
<reference evidence="1 2" key="1">
    <citation type="submission" date="2022-08" db="EMBL/GenBank/DDBJ databases">
        <title>Whole genome sequencing-based tracing of a 2022 introduction and outbreak of Xanthomonas hortorum pv. pelargonii.</title>
        <authorList>
            <person name="Iruegas-Bocardo F."/>
            <person name="Weisberg A.K."/>
            <person name="Riutta E.R."/>
            <person name="Kilday K."/>
            <person name="Bonkowski J.C."/>
            <person name="Creswell T."/>
            <person name="Daughtrey M.L."/>
            <person name="Rane K."/>
            <person name="Grunwald N.J."/>
            <person name="Chang J.H."/>
            <person name="Putnam M.L."/>
        </authorList>
    </citation>
    <scope>NUCLEOTIDE SEQUENCE [LARGE SCALE GENOMIC DNA]</scope>
    <source>
        <strain evidence="1 2">22-325</strain>
    </source>
</reference>
<keyword evidence="2" id="KW-1185">Reference proteome</keyword>
<accession>A0ABZ0DHA6</accession>
<evidence type="ECO:0000313" key="1">
    <source>
        <dbReference type="EMBL" id="WOB27754.1"/>
    </source>
</evidence>
<dbReference type="GeneID" id="95583698"/>
<dbReference type="EMBL" id="CP103840">
    <property type="protein sequence ID" value="WOB27754.1"/>
    <property type="molecule type" value="Genomic_DNA"/>
</dbReference>
<sequence>MKVFTMNSIDTIADVASFQLLTPNLTLDRSNGLDHLVTKRQRVARLAAKARAERRWKNEQERFA</sequence>
<organism evidence="1 2">
    <name type="scientific">Xanthomonas dyei</name>
    <dbReference type="NCBI Taxonomy" id="743699"/>
    <lineage>
        <taxon>Bacteria</taxon>
        <taxon>Pseudomonadati</taxon>
        <taxon>Pseudomonadota</taxon>
        <taxon>Gammaproteobacteria</taxon>
        <taxon>Lysobacterales</taxon>
        <taxon>Lysobacteraceae</taxon>
        <taxon>Xanthomonas</taxon>
    </lineage>
</organism>
<protein>
    <submittedName>
        <fullName evidence="1">Uncharacterized protein</fullName>
    </submittedName>
</protein>